<name>A0A699KDJ1_TANCI</name>
<protein>
    <submittedName>
        <fullName evidence="2">Uncharacterized protein</fullName>
    </submittedName>
</protein>
<proteinExistence type="predicted"/>
<feature type="compositionally biased region" description="Polar residues" evidence="1">
    <location>
        <begin position="50"/>
        <end position="61"/>
    </location>
</feature>
<dbReference type="EMBL" id="BKCJ010499730">
    <property type="protein sequence ID" value="GFA84806.1"/>
    <property type="molecule type" value="Genomic_DNA"/>
</dbReference>
<gene>
    <name evidence="2" type="ORF">Tci_656778</name>
</gene>
<comment type="caution">
    <text evidence="2">The sequence shown here is derived from an EMBL/GenBank/DDBJ whole genome shotgun (WGS) entry which is preliminary data.</text>
</comment>
<feature type="region of interest" description="Disordered" evidence="1">
    <location>
        <begin position="45"/>
        <end position="64"/>
    </location>
</feature>
<evidence type="ECO:0000256" key="1">
    <source>
        <dbReference type="SAM" id="MobiDB-lite"/>
    </source>
</evidence>
<evidence type="ECO:0000313" key="2">
    <source>
        <dbReference type="EMBL" id="GFA84806.1"/>
    </source>
</evidence>
<organism evidence="2">
    <name type="scientific">Tanacetum cinerariifolium</name>
    <name type="common">Dalmatian daisy</name>
    <name type="synonym">Chrysanthemum cinerariifolium</name>
    <dbReference type="NCBI Taxonomy" id="118510"/>
    <lineage>
        <taxon>Eukaryota</taxon>
        <taxon>Viridiplantae</taxon>
        <taxon>Streptophyta</taxon>
        <taxon>Embryophyta</taxon>
        <taxon>Tracheophyta</taxon>
        <taxon>Spermatophyta</taxon>
        <taxon>Magnoliopsida</taxon>
        <taxon>eudicotyledons</taxon>
        <taxon>Gunneridae</taxon>
        <taxon>Pentapetalae</taxon>
        <taxon>asterids</taxon>
        <taxon>campanulids</taxon>
        <taxon>Asterales</taxon>
        <taxon>Asteraceae</taxon>
        <taxon>Asteroideae</taxon>
        <taxon>Anthemideae</taxon>
        <taxon>Anthemidinae</taxon>
        <taxon>Tanacetum</taxon>
    </lineage>
</organism>
<reference evidence="2" key="1">
    <citation type="journal article" date="2019" name="Sci. Rep.">
        <title>Draft genome of Tanacetum cinerariifolium, the natural source of mosquito coil.</title>
        <authorList>
            <person name="Yamashiro T."/>
            <person name="Shiraishi A."/>
            <person name="Satake H."/>
            <person name="Nakayama K."/>
        </authorList>
    </citation>
    <scope>NUCLEOTIDE SEQUENCE</scope>
</reference>
<accession>A0A699KDJ1</accession>
<dbReference type="AlphaFoldDB" id="A0A699KDJ1"/>
<sequence length="193" mass="22598">MENLDQLRIKRQMLMFEMNMIEQKIALLEATTMVTDVPESKSLKTKAIPEQTTPGKESTNPLKAEELTPDYLKAVKQEPKYYYVIYRGPHADPKLIQQAFEAGLINNIYPSHNLQELRHFPQPMVDSIKNFRKKVLKAKDDPIYIKVISSVPDWNQEDGYNPYHFLEIGLAKSKRRFLSHNQWKNNSLFQITF</sequence>